<keyword evidence="1" id="KW-1133">Transmembrane helix</keyword>
<evidence type="ECO:0000313" key="3">
    <source>
        <dbReference type="Proteomes" id="UP000318943"/>
    </source>
</evidence>
<dbReference type="RefSeq" id="WP_020206147.1">
    <property type="nucleotide sequence ID" value="NZ_VCIZ01000001.1"/>
</dbReference>
<protein>
    <recommendedName>
        <fullName evidence="4">DUF4407 domain-containing protein</fullName>
    </recommendedName>
</protein>
<feature type="transmembrane region" description="Helical" evidence="1">
    <location>
        <begin position="12"/>
        <end position="35"/>
    </location>
</feature>
<feature type="transmembrane region" description="Helical" evidence="1">
    <location>
        <begin position="47"/>
        <end position="67"/>
    </location>
</feature>
<sequence>MSAADTARGWHPISFGALILALAGTGTALFLSTLAGWQRGGWLVERIAWVAMGGVLVLSAHLLPALGQAARQKTRWVGGALWAACMMAAGYGHATFFLWSQQHAGEARVSVMASTSSTTVVTEKSSSATPPGRSLSAIAAERARVVTALATAQARHCDGGCPLLQARRESLTATLDALAVEAEEVRRWEAAEDRQDEERQRETTRRDAARHDPVIAALAAWLGISPAGVEFLGAMILAGSLEGVACYGWLLTLASRVPAMTAVTKSHQIVPPPVSPPASTSHADTETDLSRLHRAIAIGELRPTVAEIRSHLRCSQARAAALRRQLAAHHPTA</sequence>
<keyword evidence="1" id="KW-0812">Transmembrane</keyword>
<evidence type="ECO:0000256" key="1">
    <source>
        <dbReference type="SAM" id="Phobius"/>
    </source>
</evidence>
<dbReference type="Proteomes" id="UP000318943">
    <property type="component" value="Unassembled WGS sequence"/>
</dbReference>
<feature type="transmembrane region" description="Helical" evidence="1">
    <location>
        <begin position="79"/>
        <end position="99"/>
    </location>
</feature>
<dbReference type="EMBL" id="VCIZ01000001">
    <property type="protein sequence ID" value="TSP14654.1"/>
    <property type="molecule type" value="Genomic_DNA"/>
</dbReference>
<proteinExistence type="predicted"/>
<reference evidence="2 3" key="1">
    <citation type="submission" date="2019-05" db="EMBL/GenBank/DDBJ databases">
        <title>Whole genome sequence analysis of Cupriavidus campinensis S14E4C strain.</title>
        <authorList>
            <person name="Abbaszade G."/>
            <person name="Szabo A."/>
            <person name="Toumi M."/>
            <person name="Toth E."/>
        </authorList>
    </citation>
    <scope>NUCLEOTIDE SEQUENCE [LARGE SCALE GENOMIC DNA]</scope>
    <source>
        <strain evidence="2 3">S14E4C</strain>
    </source>
</reference>
<organism evidence="2 3">
    <name type="scientific">Cupriavidus campinensis</name>
    <dbReference type="NCBI Taxonomy" id="151783"/>
    <lineage>
        <taxon>Bacteria</taxon>
        <taxon>Pseudomonadati</taxon>
        <taxon>Pseudomonadota</taxon>
        <taxon>Betaproteobacteria</taxon>
        <taxon>Burkholderiales</taxon>
        <taxon>Burkholderiaceae</taxon>
        <taxon>Cupriavidus</taxon>
    </lineage>
</organism>
<evidence type="ECO:0000313" key="2">
    <source>
        <dbReference type="EMBL" id="TSP14654.1"/>
    </source>
</evidence>
<name>A0ABY3EUK5_9BURK</name>
<gene>
    <name evidence="2" type="ORF">FGG12_03155</name>
</gene>
<keyword evidence="1" id="KW-0472">Membrane</keyword>
<keyword evidence="3" id="KW-1185">Reference proteome</keyword>
<comment type="caution">
    <text evidence="2">The sequence shown here is derived from an EMBL/GenBank/DDBJ whole genome shotgun (WGS) entry which is preliminary data.</text>
</comment>
<evidence type="ECO:0008006" key="4">
    <source>
        <dbReference type="Google" id="ProtNLM"/>
    </source>
</evidence>
<accession>A0ABY3EUK5</accession>